<dbReference type="AlphaFoldDB" id="A0A6C0IML7"/>
<feature type="region of interest" description="Disordered" evidence="2">
    <location>
        <begin position="16"/>
        <end position="44"/>
    </location>
</feature>
<reference evidence="3" key="1">
    <citation type="journal article" date="2020" name="Nature">
        <title>Giant virus diversity and host interactions through global metagenomics.</title>
        <authorList>
            <person name="Schulz F."/>
            <person name="Roux S."/>
            <person name="Paez-Espino D."/>
            <person name="Jungbluth S."/>
            <person name="Walsh D.A."/>
            <person name="Denef V.J."/>
            <person name="McMahon K.D."/>
            <person name="Konstantinidis K.T."/>
            <person name="Eloe-Fadrosh E.A."/>
            <person name="Kyrpides N.C."/>
            <person name="Woyke T."/>
        </authorList>
    </citation>
    <scope>NUCLEOTIDE SEQUENCE</scope>
    <source>
        <strain evidence="3">GVMAG-M-3300023184-89</strain>
    </source>
</reference>
<feature type="coiled-coil region" evidence="1">
    <location>
        <begin position="764"/>
        <end position="851"/>
    </location>
</feature>
<protein>
    <submittedName>
        <fullName evidence="3">Uncharacterized protein</fullName>
    </submittedName>
</protein>
<feature type="coiled-coil region" evidence="1">
    <location>
        <begin position="432"/>
        <end position="666"/>
    </location>
</feature>
<name>A0A6C0IML7_9ZZZZ</name>
<evidence type="ECO:0000256" key="1">
    <source>
        <dbReference type="SAM" id="Coils"/>
    </source>
</evidence>
<accession>A0A6C0IML7</accession>
<feature type="coiled-coil region" evidence="1">
    <location>
        <begin position="303"/>
        <end position="345"/>
    </location>
</feature>
<dbReference type="EMBL" id="MN740194">
    <property type="protein sequence ID" value="QHT92763.1"/>
    <property type="molecule type" value="Genomic_DNA"/>
</dbReference>
<feature type="compositionally biased region" description="Basic residues" evidence="2">
    <location>
        <begin position="21"/>
        <end position="44"/>
    </location>
</feature>
<feature type="compositionally biased region" description="Basic residues" evidence="2">
    <location>
        <begin position="965"/>
        <end position="985"/>
    </location>
</feature>
<organism evidence="3">
    <name type="scientific">viral metagenome</name>
    <dbReference type="NCBI Taxonomy" id="1070528"/>
    <lineage>
        <taxon>unclassified sequences</taxon>
        <taxon>metagenomes</taxon>
        <taxon>organismal metagenomes</taxon>
    </lineage>
</organism>
<sequence length="1003" mass="113892">MKLSKNKIKHLLKVKNQSQKRLQKKKGGKINKKNKTMRKKKHTNLRHKTLRRMKGGGQQASSMKTTAQEALPAQHDFKFFKAKFIEERRELDTLLNNNFSQLVTKVNAFNLLLSDEDISRLKQIDREKNNDKTKKNDTEFINSISTNNFNTDMTPVAELLKNILSDLMDIVTLFTDFIKNTKKIITNEKEQKYFDTLTKVSERIGTYALAFPGFTNNVNDMINVYNSITETRRDNSTRSKKILEFISKNEKYSFEHMMDGISKYLLPMQLTGELQVTPEVLAIEEAGIKKELDNLENQKNPLTLEEQAEAEDMQKLLNEINAEGEESKEEEEERLDRELAVMREEVGEEAPAQEVLAPAQEVLAPAQEVLAPAQEVLAPAQEVLAPAQEVLAPAQEVIANEEVLNPAQDQDVLNPAPAETTPEDIAQERQFTADTVQKLALLSNKLEELEQRETALKEDLEIYKNMGEAGRAGAVEQAETVAKLQTNIATIEQEKEDLKREIEAKEQQREAEVQQLGAEVQQREEELRLREEELRLQEEGNAVNDALILNQRNLIQTLTNTIQELRESNITTTAEQTEELNRSREAITGLEERLQLAINVLASTQEKINEFKNRDERAQDIIKNLQDTIALLEQDASMTPENIEEINKLKTNITFLEQKIERQDADIKGIDNISEEIIRNQDRDINQLKTIIQELMLSPIATNASASLTRSNENINQLQEDIRGAVNEFADGYQILDDITEEGQEITNNVQDTIASIEKNPKMTKEQFEELNGYKNKIKALEQKLEEAVADVEEKANTHLEEQQEIIKTLQDTISSLESNPTMTEEQFEDFNKLKNNIKLLEERLKTANEDIEYKEGIIEQLEQGTGPNKGESENTGPNAGPDTGPNAMPDTGPNSGPNVEQTTQKRGLQEFIVRIKYPVPGSDEQVIDVIGDSGTSTESNIMNISNDINEEFPPAYTKYAGGSKKTKRKGNKQKYNKTKSRHNKATSNSRNCFFGKDDFINF</sequence>
<feature type="compositionally biased region" description="Polar residues" evidence="2">
    <location>
        <begin position="893"/>
        <end position="907"/>
    </location>
</feature>
<evidence type="ECO:0000256" key="2">
    <source>
        <dbReference type="SAM" id="MobiDB-lite"/>
    </source>
</evidence>
<evidence type="ECO:0000313" key="3">
    <source>
        <dbReference type="EMBL" id="QHT92763.1"/>
    </source>
</evidence>
<feature type="region of interest" description="Disordered" evidence="2">
    <location>
        <begin position="863"/>
        <end position="907"/>
    </location>
</feature>
<proteinExistence type="predicted"/>
<keyword evidence="1" id="KW-0175">Coiled coil</keyword>
<feature type="coiled-coil region" evidence="1">
    <location>
        <begin position="701"/>
        <end position="728"/>
    </location>
</feature>
<feature type="region of interest" description="Disordered" evidence="2">
    <location>
        <begin position="960"/>
        <end position="989"/>
    </location>
</feature>